<protein>
    <submittedName>
        <fullName evidence="1">Uncharacterized protein</fullName>
    </submittedName>
</protein>
<accession>A0A0E9UYW2</accession>
<reference evidence="1" key="2">
    <citation type="journal article" date="2015" name="Fish Shellfish Immunol.">
        <title>Early steps in the European eel (Anguilla anguilla)-Vibrio vulnificus interaction in the gills: Role of the RtxA13 toxin.</title>
        <authorList>
            <person name="Callol A."/>
            <person name="Pajuelo D."/>
            <person name="Ebbesson L."/>
            <person name="Teles M."/>
            <person name="MacKenzie S."/>
            <person name="Amaro C."/>
        </authorList>
    </citation>
    <scope>NUCLEOTIDE SEQUENCE</scope>
</reference>
<dbReference type="EMBL" id="GBXM01038212">
    <property type="protein sequence ID" value="JAH70365.1"/>
    <property type="molecule type" value="Transcribed_RNA"/>
</dbReference>
<sequence length="87" mass="9609">MGITGVTNPLLSPFIRYSALVWASTLTVTLMNIFPCQTGSNLTWILLVIRSKAKSHLIGEKVAMTHCAYKGWPSFNVFLESGYSSLK</sequence>
<dbReference type="AlphaFoldDB" id="A0A0E9UYW2"/>
<proteinExistence type="predicted"/>
<organism evidence="1">
    <name type="scientific">Anguilla anguilla</name>
    <name type="common">European freshwater eel</name>
    <name type="synonym">Muraena anguilla</name>
    <dbReference type="NCBI Taxonomy" id="7936"/>
    <lineage>
        <taxon>Eukaryota</taxon>
        <taxon>Metazoa</taxon>
        <taxon>Chordata</taxon>
        <taxon>Craniata</taxon>
        <taxon>Vertebrata</taxon>
        <taxon>Euteleostomi</taxon>
        <taxon>Actinopterygii</taxon>
        <taxon>Neopterygii</taxon>
        <taxon>Teleostei</taxon>
        <taxon>Anguilliformes</taxon>
        <taxon>Anguillidae</taxon>
        <taxon>Anguilla</taxon>
    </lineage>
</organism>
<evidence type="ECO:0000313" key="1">
    <source>
        <dbReference type="EMBL" id="JAH70365.1"/>
    </source>
</evidence>
<reference evidence="1" key="1">
    <citation type="submission" date="2014-11" db="EMBL/GenBank/DDBJ databases">
        <authorList>
            <person name="Amaro Gonzalez C."/>
        </authorList>
    </citation>
    <scope>NUCLEOTIDE SEQUENCE</scope>
</reference>
<name>A0A0E9UYW2_ANGAN</name>